<gene>
    <name evidence="2" type="ORF">AACH00_10160</name>
</gene>
<dbReference type="SUPFAM" id="SSF52540">
    <property type="entry name" value="P-loop containing nucleoside triphosphate hydrolases"/>
    <property type="match status" value="1"/>
</dbReference>
<feature type="domain" description="Orc1-like AAA ATPase" evidence="1">
    <location>
        <begin position="209"/>
        <end position="357"/>
    </location>
</feature>
<dbReference type="InterPro" id="IPR027417">
    <property type="entry name" value="P-loop_NTPase"/>
</dbReference>
<dbReference type="Pfam" id="PF13191">
    <property type="entry name" value="AAA_16"/>
    <property type="match status" value="1"/>
</dbReference>
<reference evidence="2 3" key="1">
    <citation type="submission" date="2024-04" db="EMBL/GenBank/DDBJ databases">
        <title>Novel species of the genus Ideonella isolated from streams.</title>
        <authorList>
            <person name="Lu H."/>
        </authorList>
    </citation>
    <scope>NUCLEOTIDE SEQUENCE [LARGE SCALE GENOMIC DNA]</scope>
    <source>
        <strain evidence="2 3">LYT19W</strain>
    </source>
</reference>
<dbReference type="InterPro" id="IPR011990">
    <property type="entry name" value="TPR-like_helical_dom_sf"/>
</dbReference>
<organism evidence="2 3">
    <name type="scientific">Ideonella margarita</name>
    <dbReference type="NCBI Taxonomy" id="2984191"/>
    <lineage>
        <taxon>Bacteria</taxon>
        <taxon>Pseudomonadati</taxon>
        <taxon>Pseudomonadota</taxon>
        <taxon>Betaproteobacteria</taxon>
        <taxon>Burkholderiales</taxon>
        <taxon>Sphaerotilaceae</taxon>
        <taxon>Ideonella</taxon>
    </lineage>
</organism>
<proteinExistence type="predicted"/>
<dbReference type="RefSeq" id="WP_341399008.1">
    <property type="nucleotide sequence ID" value="NZ_JBBUTI010000006.1"/>
</dbReference>
<sequence>MLILLTGPAWAPADAPPQPLPLTVPAALLLVLATQAGWMTREALALVFWPDATPADALHHLRINLHRAKQLLAGWHQVEALQSERARVRLVLPSDLSALRAAQASGDSAVLTRMSPGGWLQGWRLSGYAGFAQWCEDTHPALQVEWLEACRRSREAPAGLRAAAVSASRSASASASASAMADAPEAPHAAPVSSVAASAGVGDAAHAPPGRAHELQHLLHNPTAAVLLLGEPGAGKTTLLQAAFPGVPLLRGLEGLHAMPYRPLLDVLRSHIATLARLVQDPAHPLRPYRLDLARMLPELAPEEALPPLDAMTARTRLVEALTRGFEALTPMLLVDDLQWCDTATVEWLLMLAHSGRLPWRAAARRHEVSEALQASLDGLQAANRLAVQDVGMLTREAVAQACASRWPHLAQDAGTLDRLHALSGGNAFLLGELVKAGLGAEDDDLPGPVHVRIARLVLQRLEGLPQPLRAAVEQSAVFVQPVPAAALIKGLDTRDDAALAMWTQRLQRAVAAGLLREDGGGRLVCRHDLVRQAVAQALPAMHRAALHRHAALWLASQSQTGDEPPDALTIAEHWRLAGDTQTALAWCHRGAEQLKARGSFSAAKALWREVADASLDATQSLRAQLELAACDLFEDLARGEAALEAVQARLGAVADPEQHRQIEARLRSALVDNRVFAGDIPRAQVHALRLRQLLPALPVGERVDAIEVLIELAMREPDIPAAWALLAQLRTHAPQRPSLLSWEGQIHWFGGQVQAAHDALARLLERHPEYCSGITVENDLAVMLHALGRIGEAETMARRSLKSWAGVAHTETLSLLVLGLVLASAARFEDSDAALTRALQMAREQASPGFEAEALVRRARLMLLWQRPADAALALDEAAPLLAQSAEPLRVSQLLLAQVQAALALQQAVSPALLERLQGLAVRSSHPLVHWRAARASFELARAANDAAEAARQAEQMVQSARRGQLHEALAESLFLQAALLRDEPAARRCRAEAELLVTRQGLAALAALYALT</sequence>
<keyword evidence="3" id="KW-1185">Reference proteome</keyword>
<comment type="caution">
    <text evidence="2">The sequence shown here is derived from an EMBL/GenBank/DDBJ whole genome shotgun (WGS) entry which is preliminary data.</text>
</comment>
<dbReference type="EMBL" id="JBBUTI010000006">
    <property type="protein sequence ID" value="MEK8046711.1"/>
    <property type="molecule type" value="Genomic_DNA"/>
</dbReference>
<dbReference type="Gene3D" id="1.25.40.10">
    <property type="entry name" value="Tetratricopeptide repeat domain"/>
    <property type="match status" value="1"/>
</dbReference>
<evidence type="ECO:0000313" key="2">
    <source>
        <dbReference type="EMBL" id="MEK8046711.1"/>
    </source>
</evidence>
<dbReference type="SUPFAM" id="SSF48452">
    <property type="entry name" value="TPR-like"/>
    <property type="match status" value="1"/>
</dbReference>
<evidence type="ECO:0000259" key="1">
    <source>
        <dbReference type="Pfam" id="PF13191"/>
    </source>
</evidence>
<dbReference type="Proteomes" id="UP001379945">
    <property type="component" value="Unassembled WGS sequence"/>
</dbReference>
<protein>
    <submittedName>
        <fullName evidence="2">AAA family ATPase</fullName>
    </submittedName>
</protein>
<dbReference type="InterPro" id="IPR041664">
    <property type="entry name" value="AAA_16"/>
</dbReference>
<evidence type="ECO:0000313" key="3">
    <source>
        <dbReference type="Proteomes" id="UP001379945"/>
    </source>
</evidence>
<name>A0ABU9C733_9BURK</name>
<accession>A0ABU9C733</accession>